<name>A0A810N1R7_9ACTN</name>
<reference evidence="1" key="1">
    <citation type="submission" date="2020-08" db="EMBL/GenBank/DDBJ databases">
        <title>Whole genome shotgun sequence of Polymorphospora rubra NBRC 101157.</title>
        <authorList>
            <person name="Komaki H."/>
            <person name="Tamura T."/>
        </authorList>
    </citation>
    <scope>NUCLEOTIDE SEQUENCE</scope>
    <source>
        <strain evidence="1">NBRC 101157</strain>
    </source>
</reference>
<dbReference type="AlphaFoldDB" id="A0A810N1R7"/>
<dbReference type="RefSeq" id="WP_212825315.1">
    <property type="nucleotide sequence ID" value="NZ_AP023359.1"/>
</dbReference>
<protein>
    <submittedName>
        <fullName evidence="1">Uncharacterized protein</fullName>
    </submittedName>
</protein>
<accession>A0A810N1R7</accession>
<dbReference type="EMBL" id="AP023359">
    <property type="protein sequence ID" value="BCJ65703.1"/>
    <property type="molecule type" value="Genomic_DNA"/>
</dbReference>
<evidence type="ECO:0000313" key="2">
    <source>
        <dbReference type="Proteomes" id="UP000680866"/>
    </source>
</evidence>
<organism evidence="1 2">
    <name type="scientific">Polymorphospora rubra</name>
    <dbReference type="NCBI Taxonomy" id="338584"/>
    <lineage>
        <taxon>Bacteria</taxon>
        <taxon>Bacillati</taxon>
        <taxon>Actinomycetota</taxon>
        <taxon>Actinomycetes</taxon>
        <taxon>Micromonosporales</taxon>
        <taxon>Micromonosporaceae</taxon>
        <taxon>Polymorphospora</taxon>
    </lineage>
</organism>
<proteinExistence type="predicted"/>
<sequence length="103" mass="11229">MADRLSRFTTPEERANVSGINLNESDVDQFLEMMKKGLLNSAAVHEAAVQDNFGLRAEVTVRLSRPVNDGTGGIAEVESFAKHGGEIRASKEYIDPAKKPIVD</sequence>
<evidence type="ECO:0000313" key="1">
    <source>
        <dbReference type="EMBL" id="BCJ65703.1"/>
    </source>
</evidence>
<keyword evidence="2" id="KW-1185">Reference proteome</keyword>
<gene>
    <name evidence="1" type="ORF">Prubr_27240</name>
</gene>
<dbReference type="Proteomes" id="UP000680866">
    <property type="component" value="Chromosome"/>
</dbReference>
<dbReference type="KEGG" id="pry:Prubr_27240"/>